<name>A0AAN5I4Y9_9BILA</name>
<protein>
    <recommendedName>
        <fullName evidence="1">C2H2-type domain-containing protein</fullName>
    </recommendedName>
</protein>
<keyword evidence="3" id="KW-1185">Reference proteome</keyword>
<proteinExistence type="predicted"/>
<evidence type="ECO:0000259" key="1">
    <source>
        <dbReference type="SMART" id="SM00355"/>
    </source>
</evidence>
<accession>A0AAN5I4Y9</accession>
<dbReference type="InterPro" id="IPR013087">
    <property type="entry name" value="Znf_C2H2_type"/>
</dbReference>
<evidence type="ECO:0000313" key="3">
    <source>
        <dbReference type="Proteomes" id="UP001328107"/>
    </source>
</evidence>
<organism evidence="2 3">
    <name type="scientific">Pristionchus mayeri</name>
    <dbReference type="NCBI Taxonomy" id="1317129"/>
    <lineage>
        <taxon>Eukaryota</taxon>
        <taxon>Metazoa</taxon>
        <taxon>Ecdysozoa</taxon>
        <taxon>Nematoda</taxon>
        <taxon>Chromadorea</taxon>
        <taxon>Rhabditida</taxon>
        <taxon>Rhabditina</taxon>
        <taxon>Diplogasteromorpha</taxon>
        <taxon>Diplogasteroidea</taxon>
        <taxon>Neodiplogasteridae</taxon>
        <taxon>Pristionchus</taxon>
    </lineage>
</organism>
<comment type="caution">
    <text evidence="2">The sequence shown here is derived from an EMBL/GenBank/DDBJ whole genome shotgun (WGS) entry which is preliminary data.</text>
</comment>
<feature type="domain" description="C2H2-type" evidence="1">
    <location>
        <begin position="83"/>
        <end position="108"/>
    </location>
</feature>
<dbReference type="SMART" id="SM00355">
    <property type="entry name" value="ZnF_C2H2"/>
    <property type="match status" value="2"/>
</dbReference>
<evidence type="ECO:0000313" key="2">
    <source>
        <dbReference type="EMBL" id="GMR51719.1"/>
    </source>
</evidence>
<feature type="domain" description="C2H2-type" evidence="1">
    <location>
        <begin position="128"/>
        <end position="151"/>
    </location>
</feature>
<dbReference type="AlphaFoldDB" id="A0AAN5I4Y9"/>
<dbReference type="EMBL" id="BTRK01000005">
    <property type="protein sequence ID" value="GMR51719.1"/>
    <property type="molecule type" value="Genomic_DNA"/>
</dbReference>
<dbReference type="Gene3D" id="3.30.160.60">
    <property type="entry name" value="Classic Zinc Finger"/>
    <property type="match status" value="1"/>
</dbReference>
<feature type="non-terminal residue" evidence="2">
    <location>
        <position position="1"/>
    </location>
</feature>
<reference evidence="3" key="1">
    <citation type="submission" date="2022-10" db="EMBL/GenBank/DDBJ databases">
        <title>Genome assembly of Pristionchus species.</title>
        <authorList>
            <person name="Yoshida K."/>
            <person name="Sommer R.J."/>
        </authorList>
    </citation>
    <scope>NUCLEOTIDE SEQUENCE [LARGE SCALE GENOMIC DNA]</scope>
    <source>
        <strain evidence="3">RS5460</strain>
    </source>
</reference>
<gene>
    <name evidence="2" type="ORF">PMAYCL1PPCAC_21914</name>
</gene>
<sequence>QLQGQFFECSSCDARFYELNLMYTHWNTSVTCSGQMRVTDPRGSGVVPYLRNNALPKLPKLIDEKKQVVTYRIRVPALKDTKINCTESSCDFECDSVEEIQKHAEAIHCHKYMHWKAMGRLHRLFAGSLCPYCTFPVSDVGTFLSHVKLLHPTSAQPEMAIFSCASCDSRFNRLHLVYEHWHQNEACKGHIIIDNPNLEDTVVDRPEMRGQPRLPRILYRKRSIGYNINKTGM</sequence>
<dbReference type="Proteomes" id="UP001328107">
    <property type="component" value="Unassembled WGS sequence"/>
</dbReference>